<dbReference type="EMBL" id="CM008962">
    <property type="protein sequence ID" value="PNW89045.1"/>
    <property type="molecule type" value="Genomic_DNA"/>
</dbReference>
<dbReference type="GeneID" id="5725785"/>
<organism evidence="1 2">
    <name type="scientific">Chlamydomonas reinhardtii</name>
    <name type="common">Chlamydomonas smithii</name>
    <dbReference type="NCBI Taxonomy" id="3055"/>
    <lineage>
        <taxon>Eukaryota</taxon>
        <taxon>Viridiplantae</taxon>
        <taxon>Chlorophyta</taxon>
        <taxon>core chlorophytes</taxon>
        <taxon>Chlorophyceae</taxon>
        <taxon>CS clade</taxon>
        <taxon>Chlamydomonadales</taxon>
        <taxon>Chlamydomonadaceae</taxon>
        <taxon>Chlamydomonas</taxon>
    </lineage>
</organism>
<accession>A0A2K3E8D6</accession>
<dbReference type="AlphaFoldDB" id="A0A2K3E8D6"/>
<gene>
    <name evidence="1" type="ORF">CHLRE_01g055461v5</name>
</gene>
<dbReference type="KEGG" id="cre:CHLRE_01g055461v5"/>
<dbReference type="Proteomes" id="UP000006906">
    <property type="component" value="Chromosome 1"/>
</dbReference>
<reference evidence="1 2" key="1">
    <citation type="journal article" date="2007" name="Science">
        <title>The Chlamydomonas genome reveals the evolution of key animal and plant functions.</title>
        <authorList>
            <person name="Merchant S.S."/>
            <person name="Prochnik S.E."/>
            <person name="Vallon O."/>
            <person name="Harris E.H."/>
            <person name="Karpowicz S.J."/>
            <person name="Witman G.B."/>
            <person name="Terry A."/>
            <person name="Salamov A."/>
            <person name="Fritz-Laylin L.K."/>
            <person name="Marechal-Drouard L."/>
            <person name="Marshall W.F."/>
            <person name="Qu L.H."/>
            <person name="Nelson D.R."/>
            <person name="Sanderfoot A.A."/>
            <person name="Spalding M.H."/>
            <person name="Kapitonov V.V."/>
            <person name="Ren Q."/>
            <person name="Ferris P."/>
            <person name="Lindquist E."/>
            <person name="Shapiro H."/>
            <person name="Lucas S.M."/>
            <person name="Grimwood J."/>
            <person name="Schmutz J."/>
            <person name="Cardol P."/>
            <person name="Cerutti H."/>
            <person name="Chanfreau G."/>
            <person name="Chen C.L."/>
            <person name="Cognat V."/>
            <person name="Croft M.T."/>
            <person name="Dent R."/>
            <person name="Dutcher S."/>
            <person name="Fernandez E."/>
            <person name="Fukuzawa H."/>
            <person name="Gonzalez-Ballester D."/>
            <person name="Gonzalez-Halphen D."/>
            <person name="Hallmann A."/>
            <person name="Hanikenne M."/>
            <person name="Hippler M."/>
            <person name="Inwood W."/>
            <person name="Jabbari K."/>
            <person name="Kalanon M."/>
            <person name="Kuras R."/>
            <person name="Lefebvre P.A."/>
            <person name="Lemaire S.D."/>
            <person name="Lobanov A.V."/>
            <person name="Lohr M."/>
            <person name="Manuell A."/>
            <person name="Meier I."/>
            <person name="Mets L."/>
            <person name="Mittag M."/>
            <person name="Mittelmeier T."/>
            <person name="Moroney J.V."/>
            <person name="Moseley J."/>
            <person name="Napoli C."/>
            <person name="Nedelcu A.M."/>
            <person name="Niyogi K."/>
            <person name="Novoselov S.V."/>
            <person name="Paulsen I.T."/>
            <person name="Pazour G."/>
            <person name="Purton S."/>
            <person name="Ral J.P."/>
            <person name="Riano-Pachon D.M."/>
            <person name="Riekhof W."/>
            <person name="Rymarquis L."/>
            <person name="Schroda M."/>
            <person name="Stern D."/>
            <person name="Umen J."/>
            <person name="Willows R."/>
            <person name="Wilson N."/>
            <person name="Zimmer S.L."/>
            <person name="Allmer J."/>
            <person name="Balk J."/>
            <person name="Bisova K."/>
            <person name="Chen C.J."/>
            <person name="Elias M."/>
            <person name="Gendler K."/>
            <person name="Hauser C."/>
            <person name="Lamb M.R."/>
            <person name="Ledford H."/>
            <person name="Long J.C."/>
            <person name="Minagawa J."/>
            <person name="Page M.D."/>
            <person name="Pan J."/>
            <person name="Pootakham W."/>
            <person name="Roje S."/>
            <person name="Rose A."/>
            <person name="Stahlberg E."/>
            <person name="Terauchi A.M."/>
            <person name="Yang P."/>
            <person name="Ball S."/>
            <person name="Bowler C."/>
            <person name="Dieckmann C.L."/>
            <person name="Gladyshev V.N."/>
            <person name="Green P."/>
            <person name="Jorgensen R."/>
            <person name="Mayfield S."/>
            <person name="Mueller-Roeber B."/>
            <person name="Rajamani S."/>
            <person name="Sayre R.T."/>
            <person name="Brokstein P."/>
            <person name="Dubchak I."/>
            <person name="Goodstein D."/>
            <person name="Hornick L."/>
            <person name="Huang Y.W."/>
            <person name="Jhaveri J."/>
            <person name="Luo Y."/>
            <person name="Martinez D."/>
            <person name="Ngau W.C."/>
            <person name="Otillar B."/>
            <person name="Poliakov A."/>
            <person name="Porter A."/>
            <person name="Szajkowski L."/>
            <person name="Werner G."/>
            <person name="Zhou K."/>
            <person name="Grigoriev I.V."/>
            <person name="Rokhsar D.S."/>
            <person name="Grossman A.R."/>
        </authorList>
    </citation>
    <scope>NUCLEOTIDE SEQUENCE [LARGE SCALE GENOMIC DNA]</scope>
    <source>
        <strain evidence="2">CC-503</strain>
    </source>
</reference>
<dbReference type="Gramene" id="PNW89045">
    <property type="protein sequence ID" value="PNW89045"/>
    <property type="gene ID" value="CHLRE_01g055461v5"/>
</dbReference>
<keyword evidence="2" id="KW-1185">Reference proteome</keyword>
<sequence>MVYGLRDELEVRVAASRCDCRTESAAAVTSAVPLELAPNQVAMYAPPRRTPIKASEAAVKRALLANQQQRQGQQQQRLLPATSSASEAVAAAPALVGFGGPGSSYAGRAAAAAAASEALADSKKEAAAAAKAVALVGLVAALRMQAQAAQAFASSPGPQRTADSSELA</sequence>
<dbReference type="RefSeq" id="XP_042928963.1">
    <property type="nucleotide sequence ID" value="XM_043059049.1"/>
</dbReference>
<protein>
    <submittedName>
        <fullName evidence="1">Uncharacterized protein</fullName>
    </submittedName>
</protein>
<evidence type="ECO:0000313" key="2">
    <source>
        <dbReference type="Proteomes" id="UP000006906"/>
    </source>
</evidence>
<proteinExistence type="predicted"/>
<evidence type="ECO:0000313" key="1">
    <source>
        <dbReference type="EMBL" id="PNW89045.1"/>
    </source>
</evidence>
<dbReference type="InParanoid" id="A0A2K3E8D6"/>
<name>A0A2K3E8D6_CHLRE</name>